<feature type="domain" description="J" evidence="2">
    <location>
        <begin position="8"/>
        <end position="73"/>
    </location>
</feature>
<feature type="transmembrane region" description="Helical" evidence="1">
    <location>
        <begin position="166"/>
        <end position="187"/>
    </location>
</feature>
<gene>
    <name evidence="3" type="ORF">EHR08_13805</name>
</gene>
<dbReference type="PROSITE" id="PS50076">
    <property type="entry name" value="DNAJ_2"/>
    <property type="match status" value="1"/>
</dbReference>
<evidence type="ECO:0000313" key="4">
    <source>
        <dbReference type="Proteomes" id="UP000297649"/>
    </source>
</evidence>
<name>A0A6H3NTT7_9LEPT</name>
<protein>
    <submittedName>
        <fullName evidence="3">Molecular chaperone DnaJ</fullName>
    </submittedName>
</protein>
<proteinExistence type="predicted"/>
<evidence type="ECO:0000259" key="2">
    <source>
        <dbReference type="PROSITE" id="PS50076"/>
    </source>
</evidence>
<dbReference type="RefSeq" id="WP_135744369.1">
    <property type="nucleotide sequence ID" value="NZ_JAIZBI010000008.1"/>
</dbReference>
<dbReference type="EMBL" id="RQHU01000019">
    <property type="protein sequence ID" value="TGN12444.1"/>
    <property type="molecule type" value="Genomic_DNA"/>
</dbReference>
<dbReference type="AlphaFoldDB" id="A0A6H3NTT7"/>
<dbReference type="SUPFAM" id="SSF46565">
    <property type="entry name" value="Chaperone J-domain"/>
    <property type="match status" value="1"/>
</dbReference>
<dbReference type="Gene3D" id="1.10.287.110">
    <property type="entry name" value="DnaJ domain"/>
    <property type="match status" value="1"/>
</dbReference>
<feature type="transmembrane region" description="Helical" evidence="1">
    <location>
        <begin position="130"/>
        <end position="150"/>
    </location>
</feature>
<keyword evidence="1" id="KW-1133">Transmembrane helix</keyword>
<accession>A0A6H3NTT7</accession>
<evidence type="ECO:0000256" key="1">
    <source>
        <dbReference type="SAM" id="Phobius"/>
    </source>
</evidence>
<comment type="caution">
    <text evidence="3">The sequence shown here is derived from an EMBL/GenBank/DDBJ whole genome shotgun (WGS) entry which is preliminary data.</text>
</comment>
<dbReference type="Pfam" id="PF00226">
    <property type="entry name" value="DnaJ"/>
    <property type="match status" value="1"/>
</dbReference>
<dbReference type="InterPro" id="IPR001623">
    <property type="entry name" value="DnaJ_domain"/>
</dbReference>
<keyword evidence="4" id="KW-1185">Reference proteome</keyword>
<dbReference type="PRINTS" id="PR00625">
    <property type="entry name" value="JDOMAIN"/>
</dbReference>
<evidence type="ECO:0000313" key="3">
    <source>
        <dbReference type="EMBL" id="TGN12444.1"/>
    </source>
</evidence>
<dbReference type="Proteomes" id="UP000297649">
    <property type="component" value="Unassembled WGS sequence"/>
</dbReference>
<reference evidence="3" key="1">
    <citation type="journal article" date="2019" name="PLoS Negl. Trop. Dis.">
        <title>Revisiting the worldwide diversity of Leptospira species in the environment.</title>
        <authorList>
            <person name="Vincent A.T."/>
            <person name="Schiettekatte O."/>
            <person name="Bourhy P."/>
            <person name="Veyrier F.J."/>
            <person name="Picardeau M."/>
        </authorList>
    </citation>
    <scope>NUCLEOTIDE SEQUENCE [LARGE SCALE GENOMIC DNA]</scope>
    <source>
        <strain evidence="3">201601109</strain>
    </source>
</reference>
<keyword evidence="1" id="KW-0472">Membrane</keyword>
<sequence length="199" mass="23844">MARTKRETFYGILGVTKETSKENLDLIYSRELEFWQKLDEAGIPEAKDKIIELTRAYITLSDPEKKQEYDKQLDFEFVLLDGKTKDPDMELAYDVYRLSHQKSYQEILREFTKFREEMGDTLWILKKTTIYMVFNLLAYSGFVLFHSFLIETEEKGKVWTDHTSNWISGIFLLLSAIGYLIFRFRFLKKELEKRKEKRN</sequence>
<organism evidence="3 4">
    <name type="scientific">Leptospira bandrabouensis</name>
    <dbReference type="NCBI Taxonomy" id="2484903"/>
    <lineage>
        <taxon>Bacteria</taxon>
        <taxon>Pseudomonadati</taxon>
        <taxon>Spirochaetota</taxon>
        <taxon>Spirochaetia</taxon>
        <taxon>Leptospirales</taxon>
        <taxon>Leptospiraceae</taxon>
        <taxon>Leptospira</taxon>
    </lineage>
</organism>
<dbReference type="OrthoDB" id="326457at2"/>
<keyword evidence="1" id="KW-0812">Transmembrane</keyword>
<dbReference type="InterPro" id="IPR036869">
    <property type="entry name" value="J_dom_sf"/>
</dbReference>